<dbReference type="SMART" id="SM00458">
    <property type="entry name" value="RICIN"/>
    <property type="match status" value="1"/>
</dbReference>
<keyword evidence="4" id="KW-1185">Reference proteome</keyword>
<dbReference type="PROSITE" id="PS50853">
    <property type="entry name" value="FN3"/>
    <property type="match status" value="1"/>
</dbReference>
<dbReference type="RefSeq" id="WP_132435126.1">
    <property type="nucleotide sequence ID" value="NZ_SLWK01000016.1"/>
</dbReference>
<organism evidence="3 4">
    <name type="scientific">Natronoflexus pectinivorans</name>
    <dbReference type="NCBI Taxonomy" id="682526"/>
    <lineage>
        <taxon>Bacteria</taxon>
        <taxon>Pseudomonadati</taxon>
        <taxon>Bacteroidota</taxon>
        <taxon>Bacteroidia</taxon>
        <taxon>Marinilabiliales</taxon>
        <taxon>Marinilabiliaceae</taxon>
        <taxon>Natronoflexus</taxon>
    </lineage>
</organism>
<feature type="chain" id="PRO_5020474592" evidence="1">
    <location>
        <begin position="24"/>
        <end position="934"/>
    </location>
</feature>
<dbReference type="InterPro" id="IPR026444">
    <property type="entry name" value="Secre_tail"/>
</dbReference>
<dbReference type="NCBIfam" id="TIGR04183">
    <property type="entry name" value="Por_Secre_tail"/>
    <property type="match status" value="1"/>
</dbReference>
<dbReference type="CDD" id="cd00161">
    <property type="entry name" value="beta-trefoil_Ricin-like"/>
    <property type="match status" value="1"/>
</dbReference>
<dbReference type="SMART" id="SM00060">
    <property type="entry name" value="FN3"/>
    <property type="match status" value="1"/>
</dbReference>
<dbReference type="Pfam" id="PF14200">
    <property type="entry name" value="RicinB_lectin_2"/>
    <property type="match status" value="2"/>
</dbReference>
<name>A0A4R2GC57_9BACT</name>
<protein>
    <submittedName>
        <fullName evidence="3">Putative secreted protein (Por secretion system target)</fullName>
    </submittedName>
</protein>
<dbReference type="InterPro" id="IPR003961">
    <property type="entry name" value="FN3_dom"/>
</dbReference>
<dbReference type="InterPro" id="IPR035992">
    <property type="entry name" value="Ricin_B-like_lectins"/>
</dbReference>
<evidence type="ECO:0000256" key="1">
    <source>
        <dbReference type="SAM" id="SignalP"/>
    </source>
</evidence>
<evidence type="ECO:0000259" key="2">
    <source>
        <dbReference type="PROSITE" id="PS50853"/>
    </source>
</evidence>
<accession>A0A4R2GC57</accession>
<dbReference type="GO" id="GO:0005975">
    <property type="term" value="P:carbohydrate metabolic process"/>
    <property type="evidence" value="ECO:0007669"/>
    <property type="project" value="UniProtKB-ARBA"/>
</dbReference>
<dbReference type="SUPFAM" id="SSF49899">
    <property type="entry name" value="Concanavalin A-like lectins/glucanases"/>
    <property type="match status" value="1"/>
</dbReference>
<dbReference type="InterPro" id="IPR000772">
    <property type="entry name" value="Ricin_B_lectin"/>
</dbReference>
<dbReference type="InterPro" id="IPR013320">
    <property type="entry name" value="ConA-like_dom_sf"/>
</dbReference>
<dbReference type="InterPro" id="IPR036116">
    <property type="entry name" value="FN3_sf"/>
</dbReference>
<dbReference type="GO" id="GO:0004553">
    <property type="term" value="F:hydrolase activity, hydrolyzing O-glycosyl compounds"/>
    <property type="evidence" value="ECO:0007669"/>
    <property type="project" value="UniProtKB-ARBA"/>
</dbReference>
<dbReference type="PROSITE" id="PS50231">
    <property type="entry name" value="RICIN_B_LECTIN"/>
    <property type="match status" value="1"/>
</dbReference>
<evidence type="ECO:0000313" key="3">
    <source>
        <dbReference type="EMBL" id="TCO05430.1"/>
    </source>
</evidence>
<gene>
    <name evidence="3" type="ORF">EV194_11662</name>
</gene>
<dbReference type="Pfam" id="PF18962">
    <property type="entry name" value="Por_Secre_tail"/>
    <property type="match status" value="1"/>
</dbReference>
<dbReference type="EMBL" id="SLWK01000016">
    <property type="protein sequence ID" value="TCO05430.1"/>
    <property type="molecule type" value="Genomic_DNA"/>
</dbReference>
<sequence length="934" mass="104233">MKNLYLTAVILVFLFFHYLSTNAQQANLIEESESTSTNLIAHPVPDRSLFFNPFDAGVSMPIIWGLDLAWLSESNIRRGVAFMGEHKVDLVRSSFTPTAPLIDGELQAEEMSILNERLRIIDLLPSTTQVVLNCDHPSVDPWFNGNAERWAQLIDVTTRLHQEHGRTVVTVSPFNEPDYGWGQGSVTDFYNIAGLLRENPRFENIRISGGNTLNADQALVWYNQLKDRLDEGNTHQLAGSFNNYALFFETVRANGHHATNDELHNVMEAMVGVEYGMQTGIWWGTAEYARGEFVKASDGERLSYAEHRPNWTAASVYRSPEGKIQAFGGTSERQAVTTSYRFVSKEMDVFFDGHGPQREYTMVLPGGTGYQQGQTNAERVVNITWGDDIQPVIDGQYVIVNRNSRRVMEVAGGSSNPGSNLRQGTFVNAGYQQWNVTPADSRIGGDFSYFTITGVHSGLAPDVLNWSLEDGANIIVWNDVKGGNQQWYLEYAEDGWFYIRSRHSAKCLEIANSSTANGASIVQGAKNGRANQQWRFIPVDAPVEFNAPEAPQNLTAIANSTSVRLEWSPSADADVAGYTILRSDSETGPYNTIARNVTTTSFVDNSVDVGIQYYYVVRAKDLSLNRSENSNQVVAIANWDNDLVAQLLFDGNTFDNTANLNHSATFGSVSYVEGNATNEAIRLNGSNAFIQLPYTVANHPEITIATWVHPNRNAMWQRIFDFGNGEDEYMFLTTESNTRELRFAIKNHGEEQRLNAPMLPLGGWSHVAITISGSEARLYVNGELVDESDNFSISPMDIKPVLNYIGRSQFPDPLFGGAINDFRIYNYALSDFEVSSISEIVPNSFTEFEQNKNQTIDVWPIPANDLLFIRSNAFDKSNITSVKLYNISGQVVLNKLILNINEAQIDVSIVPPGIYILKLENDEGFAIQKIILER</sequence>
<dbReference type="CDD" id="cd00063">
    <property type="entry name" value="FN3"/>
    <property type="match status" value="1"/>
</dbReference>
<feature type="domain" description="Fibronectin type-III" evidence="2">
    <location>
        <begin position="547"/>
        <end position="640"/>
    </location>
</feature>
<feature type="signal peptide" evidence="1">
    <location>
        <begin position="1"/>
        <end position="23"/>
    </location>
</feature>
<comment type="caution">
    <text evidence="3">The sequence shown here is derived from an EMBL/GenBank/DDBJ whole genome shotgun (WGS) entry which is preliminary data.</text>
</comment>
<dbReference type="OrthoDB" id="1281073at2"/>
<dbReference type="Gene3D" id="2.80.10.50">
    <property type="match status" value="3"/>
</dbReference>
<dbReference type="SUPFAM" id="SSF49265">
    <property type="entry name" value="Fibronectin type III"/>
    <property type="match status" value="1"/>
</dbReference>
<keyword evidence="1" id="KW-0732">Signal</keyword>
<dbReference type="Gene3D" id="2.60.40.10">
    <property type="entry name" value="Immunoglobulins"/>
    <property type="match status" value="1"/>
</dbReference>
<proteinExistence type="predicted"/>
<dbReference type="Gene3D" id="2.60.120.200">
    <property type="match status" value="1"/>
</dbReference>
<reference evidence="3 4" key="1">
    <citation type="submission" date="2019-03" db="EMBL/GenBank/DDBJ databases">
        <title>Genomic Encyclopedia of Type Strains, Phase IV (KMG-IV): sequencing the most valuable type-strain genomes for metagenomic binning, comparative biology and taxonomic classification.</title>
        <authorList>
            <person name="Goeker M."/>
        </authorList>
    </citation>
    <scope>NUCLEOTIDE SEQUENCE [LARGE SCALE GENOMIC DNA]</scope>
    <source>
        <strain evidence="3 4">DSM 24179</strain>
    </source>
</reference>
<dbReference type="Pfam" id="PF13385">
    <property type="entry name" value="Laminin_G_3"/>
    <property type="match status" value="1"/>
</dbReference>
<dbReference type="Proteomes" id="UP000295221">
    <property type="component" value="Unassembled WGS sequence"/>
</dbReference>
<evidence type="ECO:0000313" key="4">
    <source>
        <dbReference type="Proteomes" id="UP000295221"/>
    </source>
</evidence>
<dbReference type="SUPFAM" id="SSF50370">
    <property type="entry name" value="Ricin B-like lectins"/>
    <property type="match status" value="1"/>
</dbReference>
<dbReference type="AlphaFoldDB" id="A0A4R2GC57"/>
<dbReference type="InterPro" id="IPR013783">
    <property type="entry name" value="Ig-like_fold"/>
</dbReference>